<dbReference type="Gene3D" id="1.10.150.130">
    <property type="match status" value="1"/>
</dbReference>
<keyword evidence="3" id="KW-0233">DNA recombination</keyword>
<dbReference type="Proteomes" id="UP000215731">
    <property type="component" value="Unassembled WGS sequence"/>
</dbReference>
<evidence type="ECO:0000256" key="1">
    <source>
        <dbReference type="ARBA" id="ARBA00022908"/>
    </source>
</evidence>
<evidence type="ECO:0000313" key="6">
    <source>
        <dbReference type="Proteomes" id="UP000215731"/>
    </source>
</evidence>
<dbReference type="EMBL" id="NHOZ01000024">
    <property type="protein sequence ID" value="OYR65308.1"/>
    <property type="molecule type" value="Genomic_DNA"/>
</dbReference>
<protein>
    <submittedName>
        <fullName evidence="5">Integrase</fullName>
    </submittedName>
</protein>
<dbReference type="GO" id="GO:0006310">
    <property type="term" value="P:DNA recombination"/>
    <property type="evidence" value="ECO:0007669"/>
    <property type="project" value="UniProtKB-KW"/>
</dbReference>
<dbReference type="InterPro" id="IPR002104">
    <property type="entry name" value="Integrase_catalytic"/>
</dbReference>
<gene>
    <name evidence="5" type="ORF">DJ80_02495</name>
</gene>
<comment type="caution">
    <text evidence="5">The sequence shown here is derived from an EMBL/GenBank/DDBJ whole genome shotgun (WGS) entry which is preliminary data.</text>
</comment>
<dbReference type="InterPro" id="IPR050090">
    <property type="entry name" value="Tyrosine_recombinase_XerCD"/>
</dbReference>
<dbReference type="SUPFAM" id="SSF56349">
    <property type="entry name" value="DNA breaking-rejoining enzymes"/>
    <property type="match status" value="1"/>
</dbReference>
<dbReference type="Gene3D" id="1.10.443.10">
    <property type="entry name" value="Intergrase catalytic core"/>
    <property type="match status" value="1"/>
</dbReference>
<dbReference type="Pfam" id="PF00589">
    <property type="entry name" value="Phage_integrase"/>
    <property type="match status" value="1"/>
</dbReference>
<evidence type="ECO:0000259" key="4">
    <source>
        <dbReference type="PROSITE" id="PS51898"/>
    </source>
</evidence>
<dbReference type="GO" id="GO:0015074">
    <property type="term" value="P:DNA integration"/>
    <property type="evidence" value="ECO:0007669"/>
    <property type="project" value="UniProtKB-KW"/>
</dbReference>
<dbReference type="InterPro" id="IPR011010">
    <property type="entry name" value="DNA_brk_join_enz"/>
</dbReference>
<evidence type="ECO:0000256" key="3">
    <source>
        <dbReference type="ARBA" id="ARBA00023172"/>
    </source>
</evidence>
<dbReference type="PROSITE" id="PS51898">
    <property type="entry name" value="TYR_RECOMBINASE"/>
    <property type="match status" value="1"/>
</dbReference>
<keyword evidence="2" id="KW-0238">DNA-binding</keyword>
<dbReference type="PANTHER" id="PTHR30349">
    <property type="entry name" value="PHAGE INTEGRASE-RELATED"/>
    <property type="match status" value="1"/>
</dbReference>
<reference evidence="5 6" key="1">
    <citation type="journal article" date="2014" name="Front. Microbiol.">
        <title>Population and genomic analysis of the genus Halorubrum.</title>
        <authorList>
            <person name="Fullmer M.S."/>
            <person name="Soucy S.M."/>
            <person name="Swithers K.S."/>
            <person name="Makkay A.M."/>
            <person name="Wheeler R."/>
            <person name="Ventosa A."/>
            <person name="Gogarten J.P."/>
            <person name="Papke R.T."/>
        </authorList>
    </citation>
    <scope>NUCLEOTIDE SEQUENCE [LARGE SCALE GENOMIC DNA]</scope>
    <source>
        <strain evidence="5 6">Ga36</strain>
    </source>
</reference>
<dbReference type="InterPro" id="IPR013762">
    <property type="entry name" value="Integrase-like_cat_sf"/>
</dbReference>
<sequence>MNRDRSRDPGDLHPREAVTRYLRRRRSDSTDASVKSWKYRLKLFVEWCQGIGVERIGDLRGYDLDEYYELRSGAVAPATLEGEMWTLQKFTEYLEQIGAVEDLSDSVRVPDIDASERANSESLSTEAALSLLNYYRDSDVHRATRQHTFLELAWHTGARQGGLRALDVHDVYPGEGYVEFHHRPETGTPLKNKQHGERAVAVPDETASVLREFLGNRYDVRDEHDRQPYLASRYGRPTENTIRTWSYVATLPCLHSDCPHGKQRTSCEYTEFKHASKCPSSRSPHRIRTGAVTWMLNAGIPPEVVAQRVNASVQTIRDHYDWATESQRWSRYHDQMDSRREHLQKLDFDDELDFTTQ</sequence>
<evidence type="ECO:0000313" key="5">
    <source>
        <dbReference type="EMBL" id="OYR65308.1"/>
    </source>
</evidence>
<dbReference type="AlphaFoldDB" id="A0A256J912"/>
<dbReference type="CDD" id="cd00397">
    <property type="entry name" value="DNA_BRE_C"/>
    <property type="match status" value="1"/>
</dbReference>
<dbReference type="RefSeq" id="WP_094552460.1">
    <property type="nucleotide sequence ID" value="NZ_NHOZ01000024.1"/>
</dbReference>
<accession>A0A256J912</accession>
<feature type="domain" description="Tyr recombinase" evidence="4">
    <location>
        <begin position="118"/>
        <end position="334"/>
    </location>
</feature>
<proteinExistence type="predicted"/>
<keyword evidence="1" id="KW-0229">DNA integration</keyword>
<dbReference type="InterPro" id="IPR010998">
    <property type="entry name" value="Integrase_recombinase_N"/>
</dbReference>
<organism evidence="5 6">
    <name type="scientific">Halorubrum ezzemoulense</name>
    <name type="common">Halorubrum chaoviator</name>
    <dbReference type="NCBI Taxonomy" id="337243"/>
    <lineage>
        <taxon>Archaea</taxon>
        <taxon>Methanobacteriati</taxon>
        <taxon>Methanobacteriota</taxon>
        <taxon>Stenosarchaea group</taxon>
        <taxon>Halobacteria</taxon>
        <taxon>Halobacteriales</taxon>
        <taxon>Haloferacaceae</taxon>
        <taxon>Halorubrum</taxon>
    </lineage>
</organism>
<dbReference type="PANTHER" id="PTHR30349:SF41">
    <property type="entry name" value="INTEGRASE_RECOMBINASE PROTEIN MJ0367-RELATED"/>
    <property type="match status" value="1"/>
</dbReference>
<evidence type="ECO:0000256" key="2">
    <source>
        <dbReference type="ARBA" id="ARBA00023125"/>
    </source>
</evidence>
<name>A0A256J912_HALEZ</name>
<dbReference type="GO" id="GO:0003677">
    <property type="term" value="F:DNA binding"/>
    <property type="evidence" value="ECO:0007669"/>
    <property type="project" value="UniProtKB-KW"/>
</dbReference>